<keyword evidence="4" id="KW-1185">Reference proteome</keyword>
<name>A0A165CJU2_9APHY</name>
<evidence type="ECO:0000256" key="1">
    <source>
        <dbReference type="SAM" id="Coils"/>
    </source>
</evidence>
<dbReference type="GeneID" id="63830118"/>
<dbReference type="RefSeq" id="XP_040760683.1">
    <property type="nucleotide sequence ID" value="XM_040913090.1"/>
</dbReference>
<dbReference type="EMBL" id="KV427648">
    <property type="protein sequence ID" value="KZT02943.1"/>
    <property type="molecule type" value="Genomic_DNA"/>
</dbReference>
<gene>
    <name evidence="3" type="ORF">LAESUDRAFT_762371</name>
</gene>
<evidence type="ECO:0000256" key="2">
    <source>
        <dbReference type="SAM" id="MobiDB-lite"/>
    </source>
</evidence>
<feature type="compositionally biased region" description="Basic and acidic residues" evidence="2">
    <location>
        <begin position="123"/>
        <end position="144"/>
    </location>
</feature>
<dbReference type="AlphaFoldDB" id="A0A165CJU2"/>
<proteinExistence type="predicted"/>
<reference evidence="3 4" key="1">
    <citation type="journal article" date="2016" name="Mol. Biol. Evol.">
        <title>Comparative Genomics of Early-Diverging Mushroom-Forming Fungi Provides Insights into the Origins of Lignocellulose Decay Capabilities.</title>
        <authorList>
            <person name="Nagy L.G."/>
            <person name="Riley R."/>
            <person name="Tritt A."/>
            <person name="Adam C."/>
            <person name="Daum C."/>
            <person name="Floudas D."/>
            <person name="Sun H."/>
            <person name="Yadav J.S."/>
            <person name="Pangilinan J."/>
            <person name="Larsson K.H."/>
            <person name="Matsuura K."/>
            <person name="Barry K."/>
            <person name="Labutti K."/>
            <person name="Kuo R."/>
            <person name="Ohm R.A."/>
            <person name="Bhattacharya S.S."/>
            <person name="Shirouzu T."/>
            <person name="Yoshinaga Y."/>
            <person name="Martin F.M."/>
            <person name="Grigoriev I.V."/>
            <person name="Hibbett D.S."/>
        </authorList>
    </citation>
    <scope>NUCLEOTIDE SEQUENCE [LARGE SCALE GENOMIC DNA]</scope>
    <source>
        <strain evidence="3 4">93-53</strain>
    </source>
</reference>
<feature type="region of interest" description="Disordered" evidence="2">
    <location>
        <begin position="122"/>
        <end position="144"/>
    </location>
</feature>
<organism evidence="3 4">
    <name type="scientific">Laetiporus sulphureus 93-53</name>
    <dbReference type="NCBI Taxonomy" id="1314785"/>
    <lineage>
        <taxon>Eukaryota</taxon>
        <taxon>Fungi</taxon>
        <taxon>Dikarya</taxon>
        <taxon>Basidiomycota</taxon>
        <taxon>Agaricomycotina</taxon>
        <taxon>Agaricomycetes</taxon>
        <taxon>Polyporales</taxon>
        <taxon>Laetiporus</taxon>
    </lineage>
</organism>
<dbReference type="Proteomes" id="UP000076871">
    <property type="component" value="Unassembled WGS sequence"/>
</dbReference>
<sequence>MQPPPPKPRDSQEVQDKYRRLEQKYFELEEKHKETLIQLNNLGEQNVKWRSERASLLDRIAELEGNPQVNPGAPIPAPPFSAFPRSLLSAHNQKLSINNLRQAIDKVEREDSDVDPFVLSRHIGPEARKGQEAELKEKQEEEAREVRRATRKELKVAQKSKDIGTPLTFALQQPNASVLVSSSGTRSRLEPPAPLSGDAEPASALSSGITLNSDEASLRLQANTESDGALSPAVNVAWMHPCSITAVDPITPVEFPVHSHRTIAPKGHCDYRPTSLPATPPSLGSVSPDGATKT</sequence>
<dbReference type="InParanoid" id="A0A165CJU2"/>
<evidence type="ECO:0000313" key="4">
    <source>
        <dbReference type="Proteomes" id="UP000076871"/>
    </source>
</evidence>
<accession>A0A165CJU2</accession>
<protein>
    <submittedName>
        <fullName evidence="3">Uncharacterized protein</fullName>
    </submittedName>
</protein>
<keyword evidence="1" id="KW-0175">Coiled coil</keyword>
<feature type="coiled-coil region" evidence="1">
    <location>
        <begin position="11"/>
        <end position="66"/>
    </location>
</feature>
<evidence type="ECO:0000313" key="3">
    <source>
        <dbReference type="EMBL" id="KZT02943.1"/>
    </source>
</evidence>
<dbReference type="OrthoDB" id="285793at2759"/>
<feature type="region of interest" description="Disordered" evidence="2">
    <location>
        <begin position="266"/>
        <end position="294"/>
    </location>
</feature>
<feature type="region of interest" description="Disordered" evidence="2">
    <location>
        <begin position="181"/>
        <end position="206"/>
    </location>
</feature>